<accession>A0AA36DPJ8</accession>
<evidence type="ECO:0000313" key="2">
    <source>
        <dbReference type="Proteomes" id="UP001176961"/>
    </source>
</evidence>
<dbReference type="Proteomes" id="UP001176961">
    <property type="component" value="Unassembled WGS sequence"/>
</dbReference>
<keyword evidence="2" id="KW-1185">Reference proteome</keyword>
<protein>
    <submittedName>
        <fullName evidence="1">Uncharacterized protein</fullName>
    </submittedName>
</protein>
<comment type="caution">
    <text evidence="1">The sequence shown here is derived from an EMBL/GenBank/DDBJ whole genome shotgun (WGS) entry which is preliminary data.</text>
</comment>
<dbReference type="AlphaFoldDB" id="A0AA36DPJ8"/>
<reference evidence="1" key="1">
    <citation type="submission" date="2023-07" db="EMBL/GenBank/DDBJ databases">
        <authorList>
            <consortium name="CYATHOMIX"/>
        </authorList>
    </citation>
    <scope>NUCLEOTIDE SEQUENCE</scope>
    <source>
        <strain evidence="1">N/A</strain>
    </source>
</reference>
<evidence type="ECO:0000313" key="1">
    <source>
        <dbReference type="EMBL" id="CAJ0589787.1"/>
    </source>
</evidence>
<dbReference type="EMBL" id="CATQJL010000001">
    <property type="protein sequence ID" value="CAJ0589787.1"/>
    <property type="molecule type" value="Genomic_DNA"/>
</dbReference>
<gene>
    <name evidence="1" type="ORF">CYNAS_LOCUS1770</name>
</gene>
<name>A0AA36DPJ8_CYLNA</name>
<organism evidence="1 2">
    <name type="scientific">Cylicocyclus nassatus</name>
    <name type="common">Nematode worm</name>
    <dbReference type="NCBI Taxonomy" id="53992"/>
    <lineage>
        <taxon>Eukaryota</taxon>
        <taxon>Metazoa</taxon>
        <taxon>Ecdysozoa</taxon>
        <taxon>Nematoda</taxon>
        <taxon>Chromadorea</taxon>
        <taxon>Rhabditida</taxon>
        <taxon>Rhabditina</taxon>
        <taxon>Rhabditomorpha</taxon>
        <taxon>Strongyloidea</taxon>
        <taxon>Strongylidae</taxon>
        <taxon>Cylicocyclus</taxon>
    </lineage>
</organism>
<proteinExistence type="predicted"/>
<sequence>MSALDIRKEQYQEALQNRVMNEFVRIINLPTSQKKDFNIVLDELLVILGYDKEREHDYQPLSWPRPAGVGAVYYAIQAKMTYNFWQFFCKSGKNRLNEYNAAHGTKIVFIQEKSMKQTDQNKLCLYLRNKIKDRYAAVNKRPIDIKIRKAKIEIGSFGAFDPVILARRLEWDYSDWAGLPFDEILDLKIKKDEEAGNLHIGKLTLPGLEEKEKENVQPSCSYSETVVRGVKRSKDNVEPCQKKRKD</sequence>